<dbReference type="InterPro" id="IPR028082">
    <property type="entry name" value="Peripla_BP_I"/>
</dbReference>
<accession>A0A1W1H6I9</accession>
<dbReference type="SUPFAM" id="SSF53822">
    <property type="entry name" value="Periplasmic binding protein-like I"/>
    <property type="match status" value="1"/>
</dbReference>
<dbReference type="PANTHER" id="PTHR35271">
    <property type="entry name" value="ABC TRANSPORTER, SUBSTRATE-BINDING LIPOPROTEIN-RELATED"/>
    <property type="match status" value="1"/>
</dbReference>
<evidence type="ECO:0000313" key="1">
    <source>
        <dbReference type="EMBL" id="SLM28093.1"/>
    </source>
</evidence>
<dbReference type="Pfam" id="PF04392">
    <property type="entry name" value="ABC_sub_bind"/>
    <property type="match status" value="1"/>
</dbReference>
<sequence length="342" mass="36438">MTTNKTNQKNRTDLLMNALFITFTCLLTVTFANIALADNSGKFIGISKIVAHPALDALEQGVQDGVRESFPDAKFDLQNANGELSTAASIAQKFKSENVDIAVGIATPTAQALVSVIKDSPVIFCAVTDPQGAGLVADVKKGEKNVTGTSDMTPVKEQIELLNRIKPIKTLGHVYCSNEANAVTLAEIARNVCKELGIDFVETTVTNSSEVKQAVQTIAPRVDGIYLSNDNTIFSALSAVTTVAMKHKIPVMSADPSSAVDNDVLAAWGFDYYKMGKRTGVIAADILKGAKPEDIPTVYMTDPSDVDILINLDVASKLGLSFPDDITAVANKVIENGKLTTK</sequence>
<reference evidence="1 2" key="1">
    <citation type="submission" date="2017-03" db="EMBL/GenBank/DDBJ databases">
        <authorList>
            <person name="Afonso C.L."/>
            <person name="Miller P.J."/>
            <person name="Scott M.A."/>
            <person name="Spackman E."/>
            <person name="Goraichik I."/>
            <person name="Dimitrov K.M."/>
            <person name="Suarez D.L."/>
            <person name="Swayne D.E."/>
        </authorList>
    </citation>
    <scope>NUCLEOTIDE SEQUENCE [LARGE SCALE GENOMIC DNA]</scope>
    <source>
        <strain evidence="1">PRJEB14757</strain>
    </source>
</reference>
<dbReference type="RefSeq" id="WP_245809392.1">
    <property type="nucleotide sequence ID" value="NZ_LT828547.1"/>
</dbReference>
<evidence type="ECO:0000313" key="2">
    <source>
        <dbReference type="Proteomes" id="UP000191931"/>
    </source>
</evidence>
<dbReference type="AlphaFoldDB" id="A0A1W1H6I9"/>
<dbReference type="Proteomes" id="UP000191931">
    <property type="component" value="Unassembled WGS sequence"/>
</dbReference>
<organism evidence="1 2">
    <name type="scientific">Desulfamplus magnetovallimortis</name>
    <dbReference type="NCBI Taxonomy" id="1246637"/>
    <lineage>
        <taxon>Bacteria</taxon>
        <taxon>Pseudomonadati</taxon>
        <taxon>Thermodesulfobacteriota</taxon>
        <taxon>Desulfobacteria</taxon>
        <taxon>Desulfobacterales</taxon>
        <taxon>Desulfobacteraceae</taxon>
        <taxon>Desulfamplus</taxon>
    </lineage>
</organism>
<keyword evidence="2" id="KW-1185">Reference proteome</keyword>
<dbReference type="PANTHER" id="PTHR35271:SF1">
    <property type="entry name" value="ABC TRANSPORTER, SUBSTRATE-BINDING LIPOPROTEIN"/>
    <property type="match status" value="1"/>
</dbReference>
<dbReference type="InterPro" id="IPR007487">
    <property type="entry name" value="ABC_transpt-TYRBP-like"/>
</dbReference>
<dbReference type="EMBL" id="FWEV01000031">
    <property type="protein sequence ID" value="SLM28093.1"/>
    <property type="molecule type" value="Genomic_DNA"/>
</dbReference>
<proteinExistence type="predicted"/>
<protein>
    <submittedName>
        <fullName evidence="1">ABC-type transporter, periplasmic substrate binding protein</fullName>
    </submittedName>
</protein>
<gene>
    <name evidence="1" type="ORF">MTBBW1_1260015</name>
</gene>
<dbReference type="Gene3D" id="3.40.50.2300">
    <property type="match status" value="2"/>
</dbReference>
<dbReference type="CDD" id="cd06325">
    <property type="entry name" value="PBP1_ABC_unchar_transporter"/>
    <property type="match status" value="1"/>
</dbReference>
<name>A0A1W1H6I9_9BACT</name>
<dbReference type="STRING" id="1246637.MTBBW1_1260015"/>